<evidence type="ECO:0000313" key="2">
    <source>
        <dbReference type="Proteomes" id="UP000814033"/>
    </source>
</evidence>
<accession>A0ACB8RHT7</accession>
<dbReference type="Proteomes" id="UP000814033">
    <property type="component" value="Unassembled WGS sequence"/>
</dbReference>
<keyword evidence="2" id="KW-1185">Reference proteome</keyword>
<comment type="caution">
    <text evidence="1">The sequence shown here is derived from an EMBL/GenBank/DDBJ whole genome shotgun (WGS) entry which is preliminary data.</text>
</comment>
<organism evidence="1 2">
    <name type="scientific">Auriscalpium vulgare</name>
    <dbReference type="NCBI Taxonomy" id="40419"/>
    <lineage>
        <taxon>Eukaryota</taxon>
        <taxon>Fungi</taxon>
        <taxon>Dikarya</taxon>
        <taxon>Basidiomycota</taxon>
        <taxon>Agaricomycotina</taxon>
        <taxon>Agaricomycetes</taxon>
        <taxon>Russulales</taxon>
        <taxon>Auriscalpiaceae</taxon>
        <taxon>Auriscalpium</taxon>
    </lineage>
</organism>
<proteinExistence type="predicted"/>
<reference evidence="1" key="1">
    <citation type="submission" date="2021-02" db="EMBL/GenBank/DDBJ databases">
        <authorList>
            <consortium name="DOE Joint Genome Institute"/>
            <person name="Ahrendt S."/>
            <person name="Looney B.P."/>
            <person name="Miyauchi S."/>
            <person name="Morin E."/>
            <person name="Drula E."/>
            <person name="Courty P.E."/>
            <person name="Chicoki N."/>
            <person name="Fauchery L."/>
            <person name="Kohler A."/>
            <person name="Kuo A."/>
            <person name="Labutti K."/>
            <person name="Pangilinan J."/>
            <person name="Lipzen A."/>
            <person name="Riley R."/>
            <person name="Andreopoulos W."/>
            <person name="He G."/>
            <person name="Johnson J."/>
            <person name="Barry K.W."/>
            <person name="Grigoriev I.V."/>
            <person name="Nagy L."/>
            <person name="Hibbett D."/>
            <person name="Henrissat B."/>
            <person name="Matheny P.B."/>
            <person name="Labbe J."/>
            <person name="Martin F."/>
        </authorList>
    </citation>
    <scope>NUCLEOTIDE SEQUENCE</scope>
    <source>
        <strain evidence="1">FP105234-sp</strain>
    </source>
</reference>
<gene>
    <name evidence="1" type="ORF">FA95DRAFT_402841</name>
</gene>
<sequence length="199" mass="22444">MPWLRMRSRTRGRIKEASSDAAIFALEALSESADGFPPLKSVVGGLIFILKHSETMNSNKGEARRIEERIDHISALLEYAVPDATDVSPPVVLAIQALDRSLQHINEQLSGIRTTGRVLRFLRARMNEEHLREFHRQLDEAIADLHTAVSISLEKRSIQTNIKLDAVHGEIQAQFSTFRKDALVTLCFFYVPVRGSRRA</sequence>
<protein>
    <submittedName>
        <fullName evidence="1">Uncharacterized protein</fullName>
    </submittedName>
</protein>
<evidence type="ECO:0000313" key="1">
    <source>
        <dbReference type="EMBL" id="KAI0043442.1"/>
    </source>
</evidence>
<name>A0ACB8RHT7_9AGAM</name>
<dbReference type="EMBL" id="MU276018">
    <property type="protein sequence ID" value="KAI0043442.1"/>
    <property type="molecule type" value="Genomic_DNA"/>
</dbReference>
<reference evidence="1" key="2">
    <citation type="journal article" date="2022" name="New Phytol.">
        <title>Evolutionary transition to the ectomycorrhizal habit in the genomes of a hyperdiverse lineage of mushroom-forming fungi.</title>
        <authorList>
            <person name="Looney B."/>
            <person name="Miyauchi S."/>
            <person name="Morin E."/>
            <person name="Drula E."/>
            <person name="Courty P.E."/>
            <person name="Kohler A."/>
            <person name="Kuo A."/>
            <person name="LaButti K."/>
            <person name="Pangilinan J."/>
            <person name="Lipzen A."/>
            <person name="Riley R."/>
            <person name="Andreopoulos W."/>
            <person name="He G."/>
            <person name="Johnson J."/>
            <person name="Nolan M."/>
            <person name="Tritt A."/>
            <person name="Barry K.W."/>
            <person name="Grigoriev I.V."/>
            <person name="Nagy L.G."/>
            <person name="Hibbett D."/>
            <person name="Henrissat B."/>
            <person name="Matheny P.B."/>
            <person name="Labbe J."/>
            <person name="Martin F.M."/>
        </authorList>
    </citation>
    <scope>NUCLEOTIDE SEQUENCE</scope>
    <source>
        <strain evidence="1">FP105234-sp</strain>
    </source>
</reference>